<dbReference type="AlphaFoldDB" id="A0A9N7Y5F9"/>
<feature type="region of interest" description="Disordered" evidence="1">
    <location>
        <begin position="38"/>
        <end position="134"/>
    </location>
</feature>
<keyword evidence="3" id="KW-1185">Reference proteome</keyword>
<name>A0A9N7Y5F9_PLEPL</name>
<evidence type="ECO:0000313" key="2">
    <source>
        <dbReference type="EMBL" id="CAB1413388.1"/>
    </source>
</evidence>
<gene>
    <name evidence="2" type="ORF">PLEPLA_LOCUS1088</name>
</gene>
<evidence type="ECO:0000256" key="1">
    <source>
        <dbReference type="SAM" id="MobiDB-lite"/>
    </source>
</evidence>
<protein>
    <submittedName>
        <fullName evidence="2">Uncharacterized protein</fullName>
    </submittedName>
</protein>
<dbReference type="Proteomes" id="UP001153269">
    <property type="component" value="Unassembled WGS sequence"/>
</dbReference>
<accession>A0A9N7Y5F9</accession>
<dbReference type="EMBL" id="CADEAL010000052">
    <property type="protein sequence ID" value="CAB1413388.1"/>
    <property type="molecule type" value="Genomic_DNA"/>
</dbReference>
<proteinExistence type="predicted"/>
<organism evidence="2 3">
    <name type="scientific">Pleuronectes platessa</name>
    <name type="common">European plaice</name>
    <dbReference type="NCBI Taxonomy" id="8262"/>
    <lineage>
        <taxon>Eukaryota</taxon>
        <taxon>Metazoa</taxon>
        <taxon>Chordata</taxon>
        <taxon>Craniata</taxon>
        <taxon>Vertebrata</taxon>
        <taxon>Euteleostomi</taxon>
        <taxon>Actinopterygii</taxon>
        <taxon>Neopterygii</taxon>
        <taxon>Teleostei</taxon>
        <taxon>Neoteleostei</taxon>
        <taxon>Acanthomorphata</taxon>
        <taxon>Carangaria</taxon>
        <taxon>Pleuronectiformes</taxon>
        <taxon>Pleuronectoidei</taxon>
        <taxon>Pleuronectidae</taxon>
        <taxon>Pleuronectes</taxon>
    </lineage>
</organism>
<reference evidence="2" key="1">
    <citation type="submission" date="2020-03" db="EMBL/GenBank/DDBJ databases">
        <authorList>
            <person name="Weist P."/>
        </authorList>
    </citation>
    <scope>NUCLEOTIDE SEQUENCE</scope>
</reference>
<sequence>MVLLEPRVRRFQLLLSSLERFHTFHKFLFCSSSSALVSRLEPPGGAHATRRRSRHQEELTPPGGIFSRSCCVQRPELKVTEATSSHRQPPGRHFSQSDGYHSDPPPPPHTPPPSTPPRSDVTPNWAKLPSPPAILGAPPTYGRIIWEEAGLSPPSSVRVRPQTPTTRGAWGGGTTDASKRCGTMTTCRSKN</sequence>
<feature type="compositionally biased region" description="Pro residues" evidence="1">
    <location>
        <begin position="103"/>
        <end position="116"/>
    </location>
</feature>
<comment type="caution">
    <text evidence="2">The sequence shown here is derived from an EMBL/GenBank/DDBJ whole genome shotgun (WGS) entry which is preliminary data.</text>
</comment>
<feature type="region of interest" description="Disordered" evidence="1">
    <location>
        <begin position="152"/>
        <end position="191"/>
    </location>
</feature>
<evidence type="ECO:0000313" key="3">
    <source>
        <dbReference type="Proteomes" id="UP001153269"/>
    </source>
</evidence>